<evidence type="ECO:0000313" key="3">
    <source>
        <dbReference type="WormBase" id="Y57G7A.11"/>
    </source>
</evidence>
<dbReference type="KEGG" id="cel:CELE_Y57G7A.11"/>
<dbReference type="PaxDb" id="6239-Y57G7A.11"/>
<name>Q95X26_CAEEL</name>
<dbReference type="OMA" id="YCNDYRI"/>
<dbReference type="Bgee" id="WBGene00021974">
    <property type="expression patterns" value="Expressed in embryo and 2 other cell types or tissues"/>
</dbReference>
<accession>Q95X26</accession>
<keyword evidence="2" id="KW-1185">Reference proteome</keyword>
<dbReference type="Proteomes" id="UP000001940">
    <property type="component" value="Chromosome II"/>
</dbReference>
<dbReference type="FunCoup" id="Q95X26">
    <property type="interactions" value="308"/>
</dbReference>
<dbReference type="GeneID" id="259416"/>
<reference evidence="1 2" key="1">
    <citation type="journal article" date="1998" name="Science">
        <title>Genome sequence of the nematode C. elegans: a platform for investigating biology.</title>
        <authorList>
            <consortium name="The C. elegans sequencing consortium"/>
            <person name="Sulson J.E."/>
            <person name="Waterston R."/>
        </authorList>
    </citation>
    <scope>NUCLEOTIDE SEQUENCE [LARGE SCALE GENOMIC DNA]</scope>
    <source>
        <strain evidence="1 2">Bristol N2</strain>
    </source>
</reference>
<dbReference type="HOGENOM" id="CLU_145003_0_0_1"/>
<evidence type="ECO:0000313" key="1">
    <source>
        <dbReference type="EMBL" id="CCD71452.1"/>
    </source>
</evidence>
<dbReference type="RefSeq" id="NP_740969.1">
    <property type="nucleotide sequence ID" value="NM_170972.3"/>
</dbReference>
<dbReference type="AlphaFoldDB" id="Q95X26"/>
<sequence>MKGWYETRGNTFYIWEGVLATYRPENLAVCQLFKIMENEIFEIHVDFSTEFPDFSIEKIDSEGYWECVEIRGVLSTGAHFLCHSTSKSHAMSILKVLPSAITEISVRLDPDPLRNWEKPEIKERISDWQEVLTLFCEFPENSKIILDSNMLS</sequence>
<organism evidence="1 2">
    <name type="scientific">Caenorhabditis elegans</name>
    <dbReference type="NCBI Taxonomy" id="6239"/>
    <lineage>
        <taxon>Eukaryota</taxon>
        <taxon>Metazoa</taxon>
        <taxon>Ecdysozoa</taxon>
        <taxon>Nematoda</taxon>
        <taxon>Chromadorea</taxon>
        <taxon>Rhabditida</taxon>
        <taxon>Rhabditina</taxon>
        <taxon>Rhabditomorpha</taxon>
        <taxon>Rhabditoidea</taxon>
        <taxon>Rhabditidae</taxon>
        <taxon>Peloderinae</taxon>
        <taxon>Caenorhabditis</taxon>
    </lineage>
</organism>
<dbReference type="CTD" id="259416"/>
<dbReference type="OrthoDB" id="5871586at2759"/>
<dbReference type="WormBase" id="Y57G7A.11">
    <property type="protein sequence ID" value="CE29893"/>
    <property type="gene ID" value="WBGene00021974"/>
</dbReference>
<dbReference type="InParanoid" id="Q95X26"/>
<dbReference type="SMR" id="Q95X26"/>
<dbReference type="UCSC" id="Y57G7A.11">
    <property type="organism name" value="c. elegans"/>
</dbReference>
<proteinExistence type="predicted"/>
<protein>
    <submittedName>
        <fullName evidence="1">Immunity protein 50</fullName>
    </submittedName>
</protein>
<dbReference type="AGR" id="WB:WBGene00021974"/>
<evidence type="ECO:0000313" key="2">
    <source>
        <dbReference type="Proteomes" id="UP000001940"/>
    </source>
</evidence>
<dbReference type="EMBL" id="BX284602">
    <property type="protein sequence ID" value="CCD71452.1"/>
    <property type="molecule type" value="Genomic_DNA"/>
</dbReference>
<dbReference type="eggNOG" id="ENOG502TIFW">
    <property type="taxonomic scope" value="Eukaryota"/>
</dbReference>
<gene>
    <name evidence="1" type="ORF">CELE_Y57G7A.11</name>
    <name evidence="1 3" type="ORF">Y57G7A.11</name>
</gene>